<feature type="compositionally biased region" description="Basic and acidic residues" evidence="1">
    <location>
        <begin position="89"/>
        <end position="110"/>
    </location>
</feature>
<comment type="caution">
    <text evidence="2">The sequence shown here is derived from an EMBL/GenBank/DDBJ whole genome shotgun (WGS) entry which is preliminary data.</text>
</comment>
<evidence type="ECO:0000256" key="1">
    <source>
        <dbReference type="SAM" id="MobiDB-lite"/>
    </source>
</evidence>
<name>G6XL78_9PROT</name>
<organism evidence="2 3">
    <name type="scientific">Gluconobacter morbifer G707</name>
    <dbReference type="NCBI Taxonomy" id="1088869"/>
    <lineage>
        <taxon>Bacteria</taxon>
        <taxon>Pseudomonadati</taxon>
        <taxon>Pseudomonadota</taxon>
        <taxon>Alphaproteobacteria</taxon>
        <taxon>Acetobacterales</taxon>
        <taxon>Acetobacteraceae</taxon>
        <taxon>Gluconobacter</taxon>
    </lineage>
</organism>
<proteinExistence type="predicted"/>
<evidence type="ECO:0000313" key="2">
    <source>
        <dbReference type="EMBL" id="EHH67506.1"/>
    </source>
</evidence>
<sequence>MENPLKDSPQQEARILAKAKELWEADGKPACGPEGYKEEATDLIGMALNSDAGEVPVKSPVPLDANGQPIEEAWTQENLGNPGGDMNELDDKQEVPFATRKEEADALKNE</sequence>
<dbReference type="AlphaFoldDB" id="G6XL78"/>
<feature type="region of interest" description="Disordered" evidence="1">
    <location>
        <begin position="55"/>
        <end position="110"/>
    </location>
</feature>
<dbReference type="RefSeq" id="WP_008852643.1">
    <property type="nucleotide sequence ID" value="NZ_AGQV01000010.1"/>
</dbReference>
<dbReference type="EMBL" id="AGQV01000010">
    <property type="protein sequence ID" value="EHH67506.1"/>
    <property type="molecule type" value="Genomic_DNA"/>
</dbReference>
<keyword evidence="3" id="KW-1185">Reference proteome</keyword>
<accession>G6XL78</accession>
<dbReference type="PATRIC" id="fig|1088869.3.peg.2492"/>
<dbReference type="Proteomes" id="UP000004949">
    <property type="component" value="Unassembled WGS sequence"/>
</dbReference>
<dbReference type="STRING" id="1088869.GMO_25010"/>
<protein>
    <recommendedName>
        <fullName evidence="4">DUF2934 domain-containing protein</fullName>
    </recommendedName>
</protein>
<gene>
    <name evidence="2" type="ORF">GMO_25010</name>
</gene>
<evidence type="ECO:0008006" key="4">
    <source>
        <dbReference type="Google" id="ProtNLM"/>
    </source>
</evidence>
<evidence type="ECO:0000313" key="3">
    <source>
        <dbReference type="Proteomes" id="UP000004949"/>
    </source>
</evidence>
<dbReference type="OrthoDB" id="9811127at2"/>
<reference evidence="2 3" key="1">
    <citation type="submission" date="2011-10" db="EMBL/GenBank/DDBJ databases">
        <title>Genome sequence of Gluconobacter morbifer G707, isolated from Drosophila gut.</title>
        <authorList>
            <person name="Lee W.-J."/>
            <person name="Kim E.-K."/>
        </authorList>
    </citation>
    <scope>NUCLEOTIDE SEQUENCE [LARGE SCALE GENOMIC DNA]</scope>
    <source>
        <strain evidence="2 3">G707</strain>
    </source>
</reference>